<feature type="region of interest" description="Disordered" evidence="3">
    <location>
        <begin position="349"/>
        <end position="400"/>
    </location>
</feature>
<gene>
    <name evidence="5" type="ORF">BQ4739_LOCUS15065</name>
</gene>
<dbReference type="InterPro" id="IPR045138">
    <property type="entry name" value="MeCP2/MBD4"/>
</dbReference>
<dbReference type="STRING" id="3088.A0A383WAV0"/>
<dbReference type="InterPro" id="IPR011257">
    <property type="entry name" value="DNA_glycosylase"/>
</dbReference>
<evidence type="ECO:0000256" key="3">
    <source>
        <dbReference type="SAM" id="MobiDB-lite"/>
    </source>
</evidence>
<dbReference type="SUPFAM" id="SSF48150">
    <property type="entry name" value="DNA-glycosylase"/>
    <property type="match status" value="1"/>
</dbReference>
<dbReference type="GO" id="GO:0003677">
    <property type="term" value="F:DNA binding"/>
    <property type="evidence" value="ECO:0007669"/>
    <property type="project" value="InterPro"/>
</dbReference>
<organism evidence="5 6">
    <name type="scientific">Tetradesmus obliquus</name>
    <name type="common">Green alga</name>
    <name type="synonym">Acutodesmus obliquus</name>
    <dbReference type="NCBI Taxonomy" id="3088"/>
    <lineage>
        <taxon>Eukaryota</taxon>
        <taxon>Viridiplantae</taxon>
        <taxon>Chlorophyta</taxon>
        <taxon>core chlorophytes</taxon>
        <taxon>Chlorophyceae</taxon>
        <taxon>CS clade</taxon>
        <taxon>Sphaeropleales</taxon>
        <taxon>Scenedesmaceae</taxon>
        <taxon>Tetradesmus</taxon>
    </lineage>
</organism>
<protein>
    <recommendedName>
        <fullName evidence="4">F-box domain-containing protein</fullName>
    </recommendedName>
</protein>
<sequence length="400" mass="41963">MLLELPSECVLTVLKQLPVTDVVSTGCSCSALRALVADDGFWRDLAEAKWGSAVHELKPLADADAQQRLSSDNSTAAACQASEQVEQATAGTPAAAAAAAAAAGRGSSNSSSWQHYCCKRMSLKTIRSSPLSLLQEAYPDPWMHITCCVLCSRTSGSATIRSCIARFFQAFPSPSACLQGCPQAMAVLLHPLGLMQARLAAVRAVAQGFLGTDWQDPSEFKGCGKFVSDSWRIFCKGVEEAKGIEDAKLKQYLAWVVRQQQAASEQAGTEEPPVAAAAAADDSGAISSRRRKRVDASPMASASTARKGQQPLHQCVEAPTKQQRACAAAPQRLTRAQAKAAEASHCAAAEAAAAAVKHGAKHPATNTAKKSASSGTGKQVRQSRKRGAASRASGQLFSAH</sequence>
<comment type="subcellular location">
    <subcellularLocation>
        <location evidence="1">Nucleus</location>
    </subcellularLocation>
</comment>
<evidence type="ECO:0000256" key="2">
    <source>
        <dbReference type="ARBA" id="ARBA00023242"/>
    </source>
</evidence>
<reference evidence="5 6" key="1">
    <citation type="submission" date="2016-10" db="EMBL/GenBank/DDBJ databases">
        <authorList>
            <person name="Cai Z."/>
        </authorList>
    </citation>
    <scope>NUCLEOTIDE SEQUENCE [LARGE SCALE GENOMIC DNA]</scope>
</reference>
<feature type="compositionally biased region" description="Polar residues" evidence="3">
    <location>
        <begin position="365"/>
        <end position="380"/>
    </location>
</feature>
<dbReference type="PROSITE" id="PS50181">
    <property type="entry name" value="FBOX"/>
    <property type="match status" value="1"/>
</dbReference>
<dbReference type="InterPro" id="IPR001810">
    <property type="entry name" value="F-box_dom"/>
</dbReference>
<dbReference type="Gene3D" id="1.20.1280.50">
    <property type="match status" value="1"/>
</dbReference>
<evidence type="ECO:0000256" key="1">
    <source>
        <dbReference type="ARBA" id="ARBA00004123"/>
    </source>
</evidence>
<dbReference type="EMBL" id="FNXT01001221">
    <property type="protein sequence ID" value="SZX74747.1"/>
    <property type="molecule type" value="Genomic_DNA"/>
</dbReference>
<dbReference type="Pfam" id="PF00646">
    <property type="entry name" value="F-box"/>
    <property type="match status" value="1"/>
</dbReference>
<dbReference type="SUPFAM" id="SSF81383">
    <property type="entry name" value="F-box domain"/>
    <property type="match status" value="1"/>
</dbReference>
<keyword evidence="6" id="KW-1185">Reference proteome</keyword>
<feature type="region of interest" description="Disordered" evidence="3">
    <location>
        <begin position="264"/>
        <end position="316"/>
    </location>
</feature>
<dbReference type="AlphaFoldDB" id="A0A383WAV0"/>
<proteinExistence type="predicted"/>
<dbReference type="Gene3D" id="1.10.340.30">
    <property type="entry name" value="Hypothetical protein, domain 2"/>
    <property type="match status" value="1"/>
</dbReference>
<evidence type="ECO:0000313" key="6">
    <source>
        <dbReference type="Proteomes" id="UP000256970"/>
    </source>
</evidence>
<dbReference type="PANTHER" id="PTHR15074">
    <property type="entry name" value="METHYL-CPG-BINDING PROTEIN"/>
    <property type="match status" value="1"/>
</dbReference>
<accession>A0A383WAV0</accession>
<dbReference type="PANTHER" id="PTHR15074:SF0">
    <property type="entry name" value="METHYL-CPG-BINDING DOMAIN PROTEIN 4-LIKE PROTEIN"/>
    <property type="match status" value="1"/>
</dbReference>
<evidence type="ECO:0000313" key="5">
    <source>
        <dbReference type="EMBL" id="SZX74747.1"/>
    </source>
</evidence>
<name>A0A383WAV0_TETOB</name>
<dbReference type="GO" id="GO:0005634">
    <property type="term" value="C:nucleus"/>
    <property type="evidence" value="ECO:0007669"/>
    <property type="project" value="UniProtKB-SubCell"/>
</dbReference>
<dbReference type="InterPro" id="IPR036047">
    <property type="entry name" value="F-box-like_dom_sf"/>
</dbReference>
<keyword evidence="2" id="KW-0539">Nucleus</keyword>
<feature type="domain" description="F-box" evidence="4">
    <location>
        <begin position="1"/>
        <end position="45"/>
    </location>
</feature>
<dbReference type="GO" id="GO:0006281">
    <property type="term" value="P:DNA repair"/>
    <property type="evidence" value="ECO:0007669"/>
    <property type="project" value="InterPro"/>
</dbReference>
<evidence type="ECO:0000259" key="4">
    <source>
        <dbReference type="PROSITE" id="PS50181"/>
    </source>
</evidence>
<dbReference type="GO" id="GO:0003824">
    <property type="term" value="F:catalytic activity"/>
    <property type="evidence" value="ECO:0007669"/>
    <property type="project" value="InterPro"/>
</dbReference>
<dbReference type="Proteomes" id="UP000256970">
    <property type="component" value="Unassembled WGS sequence"/>
</dbReference>